<dbReference type="AlphaFoldDB" id="A0A3M4K0R5"/>
<comment type="caution">
    <text evidence="1">The sequence shown here is derived from an EMBL/GenBank/DDBJ whole genome shotgun (WGS) entry which is preliminary data.</text>
</comment>
<gene>
    <name evidence="1" type="ORF">ALQ07_00496</name>
</gene>
<protein>
    <submittedName>
        <fullName evidence="1">Uncharacterized protein</fullName>
    </submittedName>
</protein>
<dbReference type="RefSeq" id="WP_017700705.1">
    <property type="nucleotide sequence ID" value="NZ_RBRB01000454.1"/>
</dbReference>
<accession>A0A3M4K0R5</accession>
<dbReference type="Proteomes" id="UP000273140">
    <property type="component" value="Unassembled WGS sequence"/>
</dbReference>
<dbReference type="EMBL" id="RBRB01000454">
    <property type="protein sequence ID" value="RMQ22644.1"/>
    <property type="molecule type" value="Genomic_DNA"/>
</dbReference>
<name>A0A3M4K0R5_PSESF</name>
<sequence length="72" mass="7926">MAFVMVMFVAPGGFTLVEQREIEPNLGDIVMIGADQFAVQAVISLDYWSAYGDVNQFRTATVLLDWKPAEAA</sequence>
<reference evidence="1 2" key="1">
    <citation type="submission" date="2018-08" db="EMBL/GenBank/DDBJ databases">
        <title>Recombination of ecologically and evolutionarily significant loci maintains genetic cohesion in the Pseudomonas syringae species complex.</title>
        <authorList>
            <person name="Dillon M."/>
            <person name="Thakur S."/>
            <person name="Almeida R.N.D."/>
            <person name="Weir B.S."/>
            <person name="Guttman D.S."/>
        </authorList>
    </citation>
    <scope>NUCLEOTIDE SEQUENCE [LARGE SCALE GENOMIC DNA]</scope>
    <source>
        <strain evidence="1 2">ICMP 19074</strain>
    </source>
</reference>
<organism evidence="1 2">
    <name type="scientific">Pseudomonas syringae pv. actinidiae</name>
    <dbReference type="NCBI Taxonomy" id="103796"/>
    <lineage>
        <taxon>Bacteria</taxon>
        <taxon>Pseudomonadati</taxon>
        <taxon>Pseudomonadota</taxon>
        <taxon>Gammaproteobacteria</taxon>
        <taxon>Pseudomonadales</taxon>
        <taxon>Pseudomonadaceae</taxon>
        <taxon>Pseudomonas</taxon>
        <taxon>Pseudomonas syringae</taxon>
    </lineage>
</organism>
<evidence type="ECO:0000313" key="2">
    <source>
        <dbReference type="Proteomes" id="UP000273140"/>
    </source>
</evidence>
<evidence type="ECO:0000313" key="1">
    <source>
        <dbReference type="EMBL" id="RMQ22644.1"/>
    </source>
</evidence>
<proteinExistence type="predicted"/>